<dbReference type="EMBL" id="MT144078">
    <property type="protein sequence ID" value="QJA48287.1"/>
    <property type="molecule type" value="Genomic_DNA"/>
</dbReference>
<dbReference type="AlphaFoldDB" id="A0A6H1ZLT9"/>
<evidence type="ECO:0000313" key="2">
    <source>
        <dbReference type="EMBL" id="QJH94431.1"/>
    </source>
</evidence>
<gene>
    <name evidence="1" type="ORF">TM448A00891_0022</name>
    <name evidence="2" type="ORF">TM448B00218_0074</name>
</gene>
<dbReference type="EMBL" id="MT144600">
    <property type="protein sequence ID" value="QJH94431.1"/>
    <property type="molecule type" value="Genomic_DNA"/>
</dbReference>
<organism evidence="1">
    <name type="scientific">viral metagenome</name>
    <dbReference type="NCBI Taxonomy" id="1070528"/>
    <lineage>
        <taxon>unclassified sequences</taxon>
        <taxon>metagenomes</taxon>
        <taxon>organismal metagenomes</taxon>
    </lineage>
</organism>
<evidence type="ECO:0000313" key="1">
    <source>
        <dbReference type="EMBL" id="QJA48287.1"/>
    </source>
</evidence>
<name>A0A6H1ZLT9_9ZZZZ</name>
<accession>A0A6H1ZLT9</accession>
<reference evidence="1" key="1">
    <citation type="submission" date="2020-03" db="EMBL/GenBank/DDBJ databases">
        <title>The deep terrestrial virosphere.</title>
        <authorList>
            <person name="Holmfeldt K."/>
            <person name="Nilsson E."/>
            <person name="Simone D."/>
            <person name="Lopez-Fernandez M."/>
            <person name="Wu X."/>
            <person name="de Brujin I."/>
            <person name="Lundin D."/>
            <person name="Andersson A."/>
            <person name="Bertilsson S."/>
            <person name="Dopson M."/>
        </authorList>
    </citation>
    <scope>NUCLEOTIDE SEQUENCE</scope>
    <source>
        <strain evidence="1">TM448A00891</strain>
        <strain evidence="2">TM448B00218</strain>
    </source>
</reference>
<proteinExistence type="predicted"/>
<protein>
    <submittedName>
        <fullName evidence="1">Uncharacterized protein</fullName>
    </submittedName>
</protein>
<sequence>MSELLSVVISVIYSDVTECVGFKGEMRTPKEAAEIAANEIRNRIIKKIPFDKVCSLVIGEKNSA</sequence>